<keyword evidence="4 8" id="KW-0326">Glycosidase</keyword>
<dbReference type="InterPro" id="IPR033453">
    <property type="entry name" value="Glyco_hydro_30_TIM-barrel"/>
</dbReference>
<feature type="domain" description="Glycosyl hydrolase family 30 TIM-barrel" evidence="6">
    <location>
        <begin position="73"/>
        <end position="360"/>
    </location>
</feature>
<comment type="caution">
    <text evidence="8">The sequence shown here is derived from an EMBL/GenBank/DDBJ whole genome shotgun (WGS) entry which is preliminary data.</text>
</comment>
<dbReference type="PRINTS" id="PR00843">
    <property type="entry name" value="GLHYDRLASE30"/>
</dbReference>
<evidence type="ECO:0000313" key="9">
    <source>
        <dbReference type="Proteomes" id="UP001549119"/>
    </source>
</evidence>
<dbReference type="GO" id="GO:0004348">
    <property type="term" value="F:glucosylceramidase activity"/>
    <property type="evidence" value="ECO:0007669"/>
    <property type="project" value="UniProtKB-EC"/>
</dbReference>
<dbReference type="Pfam" id="PF17189">
    <property type="entry name" value="Glyco_hydro_30C"/>
    <property type="match status" value="1"/>
</dbReference>
<name>A0ABV2NL80_9HYPH</name>
<dbReference type="EMBL" id="JBEPNW010000002">
    <property type="protein sequence ID" value="MET3867135.1"/>
    <property type="molecule type" value="Genomic_DNA"/>
</dbReference>
<accession>A0ABV2NL80</accession>
<evidence type="ECO:0000256" key="4">
    <source>
        <dbReference type="RuleBase" id="RU361188"/>
    </source>
</evidence>
<comment type="similarity">
    <text evidence="1 4">Belongs to the glycosyl hydrolase 30 family.</text>
</comment>
<dbReference type="InterPro" id="IPR017853">
    <property type="entry name" value="GH"/>
</dbReference>
<dbReference type="Gene3D" id="3.20.20.80">
    <property type="entry name" value="Glycosidases"/>
    <property type="match status" value="1"/>
</dbReference>
<evidence type="ECO:0000256" key="3">
    <source>
        <dbReference type="ARBA" id="ARBA00022801"/>
    </source>
</evidence>
<organism evidence="8 9">
    <name type="scientific">Methylobacterium radiotolerans</name>
    <dbReference type="NCBI Taxonomy" id="31998"/>
    <lineage>
        <taxon>Bacteria</taxon>
        <taxon>Pseudomonadati</taxon>
        <taxon>Pseudomonadota</taxon>
        <taxon>Alphaproteobacteria</taxon>
        <taxon>Hyphomicrobiales</taxon>
        <taxon>Methylobacteriaceae</taxon>
        <taxon>Methylobacterium</taxon>
    </lineage>
</organism>
<dbReference type="InterPro" id="IPR013780">
    <property type="entry name" value="Glyco_hydro_b"/>
</dbReference>
<feature type="chain" id="PRO_5045532364" evidence="5">
    <location>
        <begin position="30"/>
        <end position="464"/>
    </location>
</feature>
<keyword evidence="3 4" id="KW-0378">Hydrolase</keyword>
<dbReference type="EC" id="3.2.1.45" evidence="8"/>
<dbReference type="Pfam" id="PF02055">
    <property type="entry name" value="Glyco_hydro_30"/>
    <property type="match status" value="1"/>
</dbReference>
<gene>
    <name evidence="8" type="ORF">ABIC20_004444</name>
</gene>
<evidence type="ECO:0000256" key="2">
    <source>
        <dbReference type="ARBA" id="ARBA00022729"/>
    </source>
</evidence>
<reference evidence="8 9" key="1">
    <citation type="submission" date="2024-06" db="EMBL/GenBank/DDBJ databases">
        <title>Genomics of switchgrass bacterial isolates.</title>
        <authorList>
            <person name="Shade A."/>
        </authorList>
    </citation>
    <scope>NUCLEOTIDE SEQUENCE [LARGE SCALE GENOMIC DNA]</scope>
    <source>
        <strain evidence="8 9">PvP084</strain>
    </source>
</reference>
<protein>
    <submittedName>
        <fullName evidence="8">Glucosylceramidase</fullName>
        <ecNumber evidence="8">3.2.1.45</ecNumber>
    </submittedName>
</protein>
<dbReference type="PANTHER" id="PTHR11069:SF23">
    <property type="entry name" value="LYSOSOMAL ACID GLUCOSYLCERAMIDASE"/>
    <property type="match status" value="1"/>
</dbReference>
<feature type="domain" description="Glycosyl hydrolase family 30 beta sandwich" evidence="7">
    <location>
        <begin position="400"/>
        <end position="458"/>
    </location>
</feature>
<evidence type="ECO:0000259" key="7">
    <source>
        <dbReference type="Pfam" id="PF17189"/>
    </source>
</evidence>
<dbReference type="Proteomes" id="UP001549119">
    <property type="component" value="Unassembled WGS sequence"/>
</dbReference>
<evidence type="ECO:0000259" key="6">
    <source>
        <dbReference type="Pfam" id="PF02055"/>
    </source>
</evidence>
<sequence length="464" mass="47951">MRVPDQNDAARFAGMAVLLALIASGPAHAGVSAIETDGDGTARLELRAVAPVGAPPEVTVVVDPDRALQRWDGVGAALTDSAATVLAAMPSGARAALLRQVFDPRRGGFNLVRLTVGASDFSASGDYTYEDRPGAFDLSHDLSTIVPVLHEAQVIQPALSLLAAPWSPPAWMKASGRLDGGEIAPEAYPALADYLVRFARQYREWGLPIAALSPQNEPLLSRGDYPTATLSASGEARLVHDFLAPALHRAGLGGVGILGLDHNWADLPYARALANSPAAADFSGYAFHCYRGDPSDMDALIPLLRSGQTMLTTECSPTRGGGFATGFRYTMRTLVMGTVLNGGSGVVMWNLALDPSGGPRIGGCGNCLGVVTVGPGGGATYDPSFYALAQVGGSVRPGARVVTARSSNPDVLAIAFRNPDGGLVVVVYNAGSANRRIGLALGGRSFGYALPANAAVTFKGSAGE</sequence>
<dbReference type="PANTHER" id="PTHR11069">
    <property type="entry name" value="GLUCOSYLCERAMIDASE"/>
    <property type="match status" value="1"/>
</dbReference>
<evidence type="ECO:0000313" key="8">
    <source>
        <dbReference type="EMBL" id="MET3867135.1"/>
    </source>
</evidence>
<dbReference type="InterPro" id="IPR033452">
    <property type="entry name" value="GH30_C"/>
</dbReference>
<proteinExistence type="inferred from homology"/>
<dbReference type="Gene3D" id="2.60.40.1180">
    <property type="entry name" value="Golgi alpha-mannosidase II"/>
    <property type="match status" value="1"/>
</dbReference>
<feature type="signal peptide" evidence="5">
    <location>
        <begin position="1"/>
        <end position="29"/>
    </location>
</feature>
<dbReference type="SUPFAM" id="SSF51445">
    <property type="entry name" value="(Trans)glycosidases"/>
    <property type="match status" value="1"/>
</dbReference>
<dbReference type="RefSeq" id="WP_209650757.1">
    <property type="nucleotide sequence ID" value="NZ_JBEPNV010000001.1"/>
</dbReference>
<keyword evidence="2 5" id="KW-0732">Signal</keyword>
<evidence type="ECO:0000256" key="5">
    <source>
        <dbReference type="SAM" id="SignalP"/>
    </source>
</evidence>
<keyword evidence="9" id="KW-1185">Reference proteome</keyword>
<evidence type="ECO:0000256" key="1">
    <source>
        <dbReference type="ARBA" id="ARBA00005382"/>
    </source>
</evidence>
<dbReference type="InterPro" id="IPR001139">
    <property type="entry name" value="Glyco_hydro_30"/>
</dbReference>
<dbReference type="SUPFAM" id="SSF51011">
    <property type="entry name" value="Glycosyl hydrolase domain"/>
    <property type="match status" value="1"/>
</dbReference>